<dbReference type="OrthoDB" id="6735462at2759"/>
<feature type="compositionally biased region" description="Basic residues" evidence="2">
    <location>
        <begin position="116"/>
        <end position="138"/>
    </location>
</feature>
<dbReference type="Proteomes" id="UP000242457">
    <property type="component" value="Unassembled WGS sequence"/>
</dbReference>
<dbReference type="EMBL" id="KZ288229">
    <property type="protein sequence ID" value="PBC31665.1"/>
    <property type="molecule type" value="Genomic_DNA"/>
</dbReference>
<evidence type="ECO:0000313" key="4">
    <source>
        <dbReference type="Proteomes" id="UP000242457"/>
    </source>
</evidence>
<proteinExistence type="predicted"/>
<dbReference type="AlphaFoldDB" id="A0A2A3EIR1"/>
<gene>
    <name evidence="3" type="ORF">APICC_05717</name>
</gene>
<reference evidence="3 4" key="1">
    <citation type="submission" date="2014-07" db="EMBL/GenBank/DDBJ databases">
        <title>Genomic and transcriptomic analysis on Apis cerana provide comprehensive insights into honey bee biology.</title>
        <authorList>
            <person name="Diao Q."/>
            <person name="Sun L."/>
            <person name="Zheng H."/>
            <person name="Zheng H."/>
            <person name="Xu S."/>
            <person name="Wang S."/>
            <person name="Zeng Z."/>
            <person name="Hu F."/>
            <person name="Su S."/>
            <person name="Wu J."/>
        </authorList>
    </citation>
    <scope>NUCLEOTIDE SEQUENCE [LARGE SCALE GENOMIC DNA]</scope>
    <source>
        <tissue evidence="3">Pupae without intestine</tissue>
    </source>
</reference>
<organism evidence="3 4">
    <name type="scientific">Apis cerana cerana</name>
    <name type="common">Oriental honeybee</name>
    <dbReference type="NCBI Taxonomy" id="94128"/>
    <lineage>
        <taxon>Eukaryota</taxon>
        <taxon>Metazoa</taxon>
        <taxon>Ecdysozoa</taxon>
        <taxon>Arthropoda</taxon>
        <taxon>Hexapoda</taxon>
        <taxon>Insecta</taxon>
        <taxon>Pterygota</taxon>
        <taxon>Neoptera</taxon>
        <taxon>Endopterygota</taxon>
        <taxon>Hymenoptera</taxon>
        <taxon>Apocrita</taxon>
        <taxon>Aculeata</taxon>
        <taxon>Apoidea</taxon>
        <taxon>Anthophila</taxon>
        <taxon>Apidae</taxon>
        <taxon>Apis</taxon>
    </lineage>
</organism>
<feature type="region of interest" description="Disordered" evidence="2">
    <location>
        <begin position="83"/>
        <end position="203"/>
    </location>
</feature>
<sequence length="844" mass="96957">MPFCAIQLLRGNAGMEYQKRQLSKSNRYLNEQNLRNLYHGIVPDPVDYRIPRSDIEGGGGGLAHKMAKDALKSPKVQETIRKLSRVSPPGHLQATVKIPMTKGNTGNSKASEDKRNRKGLRHKGRKKKKKKRHHRRYMKQPTQIKRGSPKRTLDSKGDINTLTKRSKRRVNTTIKRSPDNDRSRENTSNSESRDEVTAVHVDDSDYVDFSSSPNIETTESIFVDMQNDEKLRNHESEKMIERLMRTTTKNPWKKKSGDQGVEYSDYYSDDEVLQDVAANKILPQLIDSRDPYDRLTRQTLNFTSYRDCSRPFDRNLRKPYYPDYDTRSRKYRGFKNDYNYPTVNDRIPTLNRNSRVLGPDEANFNYATNYGVLDYRNQNYDTSYPAPNVPAEVPEDPQVFEGNNVSELSNNYETFDPNKSDGGVRQPIVESQNPEQFEYSNDQYEIPGEPFQSLSTNMPQNLNLNGAVEPLIQPQYLNNYQQLDTSSLSGNFDQTNIMNQAESMRIPNADNYFPIQFYNNQQETQQENQLENQDKSMENYALQPTFYNRPSVNLPNAMDQPLGKILESLGINVNGGQNKEMNMNENNNRQILPYSNDRTLDVINFIRKRPYEESTGYGDNNFRGLEYQSFLSKNRNNMKEDQRQSNQNFSFGKENVDRDHTNITGAVRDTKQVANEILDTIMEELEDLKDDRLKNNKNREGLPCRLSGSWSTTQAGVKLDMRVVNRTIVVTVSNFTSSRLQESLLNETWNVSGHVPFKRGLPFTLIATHNYTNSIAVFVGACRVCQGIDTIAGVWSVARQPKDCKDLQAATSVFNDIFRKTQLSSLKEGENTENATLKHNKTKS</sequence>
<keyword evidence="4" id="KW-1185">Reference proteome</keyword>
<name>A0A2A3EIR1_APICC</name>
<dbReference type="InterPro" id="IPR036896">
    <property type="entry name" value="Avidin-like_sf"/>
</dbReference>
<keyword evidence="1" id="KW-0175">Coiled coil</keyword>
<protein>
    <submittedName>
        <fullName evidence="3">Uncharacterized protein</fullName>
    </submittedName>
</protein>
<dbReference type="Gene3D" id="2.40.128.30">
    <property type="entry name" value="Avidin-like"/>
    <property type="match status" value="1"/>
</dbReference>
<feature type="region of interest" description="Disordered" evidence="2">
    <location>
        <begin position="637"/>
        <end position="657"/>
    </location>
</feature>
<feature type="coiled-coil region" evidence="1">
    <location>
        <begin position="671"/>
        <end position="698"/>
    </location>
</feature>
<dbReference type="STRING" id="94128.A0A2A3EIR1"/>
<evidence type="ECO:0000256" key="2">
    <source>
        <dbReference type="SAM" id="MobiDB-lite"/>
    </source>
</evidence>
<feature type="compositionally biased region" description="Basic and acidic residues" evidence="2">
    <location>
        <begin position="176"/>
        <end position="203"/>
    </location>
</feature>
<accession>A0A2A3EIR1</accession>
<evidence type="ECO:0000313" key="3">
    <source>
        <dbReference type="EMBL" id="PBC31665.1"/>
    </source>
</evidence>
<evidence type="ECO:0000256" key="1">
    <source>
        <dbReference type="SAM" id="Coils"/>
    </source>
</evidence>